<proteinExistence type="predicted"/>
<name>A0A8J3FK54_9ACTN</name>
<reference evidence="2" key="1">
    <citation type="journal article" date="2014" name="Int. J. Syst. Evol. Microbiol.">
        <title>Complete genome sequence of Corynebacterium casei LMG S-19264T (=DSM 44701T), isolated from a smear-ripened cheese.</title>
        <authorList>
            <consortium name="US DOE Joint Genome Institute (JGI-PGF)"/>
            <person name="Walter F."/>
            <person name="Albersmeier A."/>
            <person name="Kalinowski J."/>
            <person name="Ruckert C."/>
        </authorList>
    </citation>
    <scope>NUCLEOTIDE SEQUENCE</scope>
    <source>
        <strain evidence="2">JCM 3091</strain>
    </source>
</reference>
<protein>
    <submittedName>
        <fullName evidence="2">Uncharacterized protein</fullName>
    </submittedName>
</protein>
<evidence type="ECO:0000256" key="1">
    <source>
        <dbReference type="SAM" id="MobiDB-lite"/>
    </source>
</evidence>
<dbReference type="AlphaFoldDB" id="A0A8J3FK54"/>
<comment type="caution">
    <text evidence="2">The sequence shown here is derived from an EMBL/GenBank/DDBJ whole genome shotgun (WGS) entry which is preliminary data.</text>
</comment>
<keyword evidence="3" id="KW-1185">Reference proteome</keyword>
<evidence type="ECO:0000313" key="3">
    <source>
        <dbReference type="Proteomes" id="UP000662200"/>
    </source>
</evidence>
<dbReference type="Proteomes" id="UP000662200">
    <property type="component" value="Unassembled WGS sequence"/>
</dbReference>
<organism evidence="2 3">
    <name type="scientific">Pilimelia terevasa</name>
    <dbReference type="NCBI Taxonomy" id="53372"/>
    <lineage>
        <taxon>Bacteria</taxon>
        <taxon>Bacillati</taxon>
        <taxon>Actinomycetota</taxon>
        <taxon>Actinomycetes</taxon>
        <taxon>Micromonosporales</taxon>
        <taxon>Micromonosporaceae</taxon>
        <taxon>Pilimelia</taxon>
    </lineage>
</organism>
<feature type="compositionally biased region" description="Basic residues" evidence="1">
    <location>
        <begin position="41"/>
        <end position="50"/>
    </location>
</feature>
<accession>A0A8J3FK54</accession>
<sequence length="50" mass="5541">MMGNGNRGSRSIAAHPWVIWPASDPRLDEYSMHDGPSGSAHVRRQMRAPP</sequence>
<reference evidence="2" key="2">
    <citation type="submission" date="2020-09" db="EMBL/GenBank/DDBJ databases">
        <authorList>
            <person name="Sun Q."/>
            <person name="Ohkuma M."/>
        </authorList>
    </citation>
    <scope>NUCLEOTIDE SEQUENCE</scope>
    <source>
        <strain evidence="2">JCM 3091</strain>
    </source>
</reference>
<gene>
    <name evidence="2" type="ORF">GCM10010124_25640</name>
</gene>
<feature type="region of interest" description="Disordered" evidence="1">
    <location>
        <begin position="28"/>
        <end position="50"/>
    </location>
</feature>
<evidence type="ECO:0000313" key="2">
    <source>
        <dbReference type="EMBL" id="GGK31729.1"/>
    </source>
</evidence>
<dbReference type="EMBL" id="BMQC01000008">
    <property type="protein sequence ID" value="GGK31729.1"/>
    <property type="molecule type" value="Genomic_DNA"/>
</dbReference>